<evidence type="ECO:0000313" key="4">
    <source>
        <dbReference type="Proteomes" id="UP000177091"/>
    </source>
</evidence>
<keyword evidence="2" id="KW-0812">Transmembrane</keyword>
<evidence type="ECO:0008006" key="5">
    <source>
        <dbReference type="Google" id="ProtNLM"/>
    </source>
</evidence>
<evidence type="ECO:0000256" key="2">
    <source>
        <dbReference type="SAM" id="Phobius"/>
    </source>
</evidence>
<proteinExistence type="predicted"/>
<reference evidence="3 4" key="1">
    <citation type="journal article" date="2016" name="Nat. Commun.">
        <title>Thousands of microbial genomes shed light on interconnected biogeochemical processes in an aquifer system.</title>
        <authorList>
            <person name="Anantharaman K."/>
            <person name="Brown C.T."/>
            <person name="Hug L.A."/>
            <person name="Sharon I."/>
            <person name="Castelle C.J."/>
            <person name="Probst A.J."/>
            <person name="Thomas B.C."/>
            <person name="Singh A."/>
            <person name="Wilkins M.J."/>
            <person name="Karaoz U."/>
            <person name="Brodie E.L."/>
            <person name="Williams K.H."/>
            <person name="Hubbard S.S."/>
            <person name="Banfield J.F."/>
        </authorList>
    </citation>
    <scope>NUCLEOTIDE SEQUENCE [LARGE SCALE GENOMIC DNA]</scope>
</reference>
<keyword evidence="2" id="KW-0472">Membrane</keyword>
<dbReference type="SUPFAM" id="SSF63817">
    <property type="entry name" value="Sortase"/>
    <property type="match status" value="1"/>
</dbReference>
<protein>
    <recommendedName>
        <fullName evidence="5">Sortase</fullName>
    </recommendedName>
</protein>
<dbReference type="InterPro" id="IPR023365">
    <property type="entry name" value="Sortase_dom-sf"/>
</dbReference>
<comment type="caution">
    <text evidence="3">The sequence shown here is derived from an EMBL/GenBank/DDBJ whole genome shotgun (WGS) entry which is preliminary data.</text>
</comment>
<dbReference type="AlphaFoldDB" id="A0A1F7WMN8"/>
<feature type="transmembrane region" description="Helical" evidence="2">
    <location>
        <begin position="39"/>
        <end position="60"/>
    </location>
</feature>
<organism evidence="3 4">
    <name type="scientific">Candidatus Woesebacteria bacterium GWA1_42_12</name>
    <dbReference type="NCBI Taxonomy" id="1802472"/>
    <lineage>
        <taxon>Bacteria</taxon>
        <taxon>Candidatus Woeseibacteriota</taxon>
    </lineage>
</organism>
<accession>A0A1F7WMN8</accession>
<name>A0A1F7WMN8_9BACT</name>
<dbReference type="Proteomes" id="UP000177091">
    <property type="component" value="Unassembled WGS sequence"/>
</dbReference>
<gene>
    <name evidence="3" type="ORF">A2112_01590</name>
</gene>
<evidence type="ECO:0000313" key="3">
    <source>
        <dbReference type="EMBL" id="OGM04102.1"/>
    </source>
</evidence>
<dbReference type="EMBL" id="MGFK01000021">
    <property type="protein sequence ID" value="OGM04102.1"/>
    <property type="molecule type" value="Genomic_DNA"/>
</dbReference>
<dbReference type="Gene3D" id="2.40.260.10">
    <property type="entry name" value="Sortase"/>
    <property type="match status" value="1"/>
</dbReference>
<evidence type="ECO:0000256" key="1">
    <source>
        <dbReference type="ARBA" id="ARBA00022801"/>
    </source>
</evidence>
<dbReference type="InterPro" id="IPR005754">
    <property type="entry name" value="Sortase"/>
</dbReference>
<keyword evidence="2" id="KW-1133">Transmembrane helix</keyword>
<sequence>MEEGQIYHIYQNQKVFRLEDYKRESDLILARFLRKTAKYFFLVGALVLFIFFAPSIWYYLKGGVPTSISELLARTTKNAETVEVQVKPAYQPKFDASLPLENRLKIPTARIDTTINEATLDNYEEALRIGVWRVSDFGTPADRGKPLILAAHRFGYLKWSIPYRLKNSFYSLPKLKTGDTVEIIWRQRKYLYEVYKEEEGEEITDYSADLILYTCESLSSPVRIFRYARLLEI</sequence>
<keyword evidence="1" id="KW-0378">Hydrolase</keyword>
<dbReference type="GO" id="GO:0016787">
    <property type="term" value="F:hydrolase activity"/>
    <property type="evidence" value="ECO:0007669"/>
    <property type="project" value="UniProtKB-KW"/>
</dbReference>
<dbReference type="Pfam" id="PF04203">
    <property type="entry name" value="Sortase"/>
    <property type="match status" value="1"/>
</dbReference>